<keyword evidence="1" id="KW-0812">Transmembrane</keyword>
<proteinExistence type="predicted"/>
<organism evidence="2 3">
    <name type="scientific">Candidatus Brocadia sinica JPN1</name>
    <dbReference type="NCBI Taxonomy" id="1197129"/>
    <lineage>
        <taxon>Bacteria</taxon>
        <taxon>Pseudomonadati</taxon>
        <taxon>Planctomycetota</taxon>
        <taxon>Candidatus Brocadiia</taxon>
        <taxon>Candidatus Brocadiales</taxon>
        <taxon>Candidatus Brocadiaceae</taxon>
        <taxon>Candidatus Brocadia</taxon>
    </lineage>
</organism>
<reference evidence="3" key="1">
    <citation type="journal article" date="2015" name="Genome Announc.">
        <title>Draft Genome Sequence of an Anaerobic Ammonium-Oxidizing Bacterium, "Candidatus Brocadia sinica".</title>
        <authorList>
            <person name="Oshiki M."/>
            <person name="Shinyako-Hata K."/>
            <person name="Satoh H."/>
            <person name="Okabe S."/>
        </authorList>
    </citation>
    <scope>NUCLEOTIDE SEQUENCE [LARGE SCALE GENOMIC DNA]</scope>
    <source>
        <strain evidence="3">JPN1</strain>
    </source>
</reference>
<comment type="caution">
    <text evidence="2">The sequence shown here is derived from an EMBL/GenBank/DDBJ whole genome shotgun (WGS) entry which is preliminary data.</text>
</comment>
<dbReference type="EMBL" id="BAFN01000001">
    <property type="protein sequence ID" value="GAN35142.1"/>
    <property type="molecule type" value="Genomic_DNA"/>
</dbReference>
<dbReference type="Proteomes" id="UP000032309">
    <property type="component" value="Unassembled WGS sequence"/>
</dbReference>
<feature type="transmembrane region" description="Helical" evidence="1">
    <location>
        <begin position="12"/>
        <end position="29"/>
    </location>
</feature>
<keyword evidence="1" id="KW-0472">Membrane</keyword>
<dbReference type="Pfam" id="PF20482">
    <property type="entry name" value="DUF6722"/>
    <property type="match status" value="1"/>
</dbReference>
<dbReference type="RefSeq" id="WP_052565164.1">
    <property type="nucleotide sequence ID" value="NZ_BAFN01000001.1"/>
</dbReference>
<sequence length="67" mass="7720">MTEKQRSNLAKFFYDIAKIDFAALVVAQFTNPLNIRLWTLFLGIISTAIPLLIAYSLDRKEKDNDRS</sequence>
<feature type="transmembrane region" description="Helical" evidence="1">
    <location>
        <begin position="35"/>
        <end position="57"/>
    </location>
</feature>
<evidence type="ECO:0000313" key="3">
    <source>
        <dbReference type="Proteomes" id="UP000032309"/>
    </source>
</evidence>
<gene>
    <name evidence="2" type="ORF">BROSI_A3688</name>
</gene>
<keyword evidence="3" id="KW-1185">Reference proteome</keyword>
<evidence type="ECO:0000256" key="1">
    <source>
        <dbReference type="SAM" id="Phobius"/>
    </source>
</evidence>
<protein>
    <submittedName>
        <fullName evidence="2">Uncharacterized protein</fullName>
    </submittedName>
</protein>
<name>A0ABQ0K303_9BACT</name>
<keyword evidence="1" id="KW-1133">Transmembrane helix</keyword>
<dbReference type="InterPro" id="IPR046568">
    <property type="entry name" value="DUF6722"/>
</dbReference>
<evidence type="ECO:0000313" key="2">
    <source>
        <dbReference type="EMBL" id="GAN35142.1"/>
    </source>
</evidence>
<accession>A0ABQ0K303</accession>